<evidence type="ECO:0000313" key="1">
    <source>
        <dbReference type="EMBL" id="CAI9940690.1"/>
    </source>
</evidence>
<dbReference type="AlphaFoldDB" id="A0AA86U3E1"/>
<name>A0AA86U3E1_9EUKA</name>
<evidence type="ECO:0000313" key="2">
    <source>
        <dbReference type="EMBL" id="CAL6016850.1"/>
    </source>
</evidence>
<evidence type="ECO:0000313" key="3">
    <source>
        <dbReference type="Proteomes" id="UP001642409"/>
    </source>
</evidence>
<proteinExistence type="predicted"/>
<dbReference type="Proteomes" id="UP001642409">
    <property type="component" value="Unassembled WGS sequence"/>
</dbReference>
<accession>A0AA86U3E1</accession>
<protein>
    <submittedName>
        <fullName evidence="2">Hypothetical_protein</fullName>
    </submittedName>
</protein>
<comment type="caution">
    <text evidence="1">The sequence shown here is derived from an EMBL/GenBank/DDBJ whole genome shotgun (WGS) entry which is preliminary data.</text>
</comment>
<dbReference type="EMBL" id="CAXDID020000077">
    <property type="protein sequence ID" value="CAL6016850.1"/>
    <property type="molecule type" value="Genomic_DNA"/>
</dbReference>
<reference evidence="1" key="1">
    <citation type="submission" date="2023-06" db="EMBL/GenBank/DDBJ databases">
        <authorList>
            <person name="Kurt Z."/>
        </authorList>
    </citation>
    <scope>NUCLEOTIDE SEQUENCE</scope>
</reference>
<reference evidence="2 3" key="2">
    <citation type="submission" date="2024-07" db="EMBL/GenBank/DDBJ databases">
        <authorList>
            <person name="Akdeniz Z."/>
        </authorList>
    </citation>
    <scope>NUCLEOTIDE SEQUENCE [LARGE SCALE GENOMIC DNA]</scope>
</reference>
<sequence length="134" mass="15904">MQIVPTMSFCNKCCCQLSSRIQFKQTSGLISVNLLQESKSKIVIFDFMSQQRQRFHLQVVFSVYFVRINILRQKIVTIIKGVQFLFQLRQTYIYDQFSLNSWDKLIINLRQNWSADDSVRALCWVFTEWAQMTG</sequence>
<dbReference type="EMBL" id="CATOUU010000681">
    <property type="protein sequence ID" value="CAI9940690.1"/>
    <property type="molecule type" value="Genomic_DNA"/>
</dbReference>
<gene>
    <name evidence="2" type="ORF">HINF_LOCUS25705</name>
    <name evidence="1" type="ORF">HINF_LOCUS28335</name>
</gene>
<keyword evidence="3" id="KW-1185">Reference proteome</keyword>
<organism evidence="1">
    <name type="scientific">Hexamita inflata</name>
    <dbReference type="NCBI Taxonomy" id="28002"/>
    <lineage>
        <taxon>Eukaryota</taxon>
        <taxon>Metamonada</taxon>
        <taxon>Diplomonadida</taxon>
        <taxon>Hexamitidae</taxon>
        <taxon>Hexamitinae</taxon>
        <taxon>Hexamita</taxon>
    </lineage>
</organism>